<reference evidence="1" key="1">
    <citation type="submission" date="2014-09" db="EMBL/GenBank/DDBJ databases">
        <authorList>
            <person name="Magalhaes I.L.F."/>
            <person name="Oliveira U."/>
            <person name="Santos F.R."/>
            <person name="Vidigal T.H.D.A."/>
            <person name="Brescovit A.D."/>
            <person name="Santos A.J."/>
        </authorList>
    </citation>
    <scope>NUCLEOTIDE SEQUENCE</scope>
    <source>
        <tissue evidence="1">Shoot tissue taken approximately 20 cm above the soil surface</tissue>
    </source>
</reference>
<proteinExistence type="predicted"/>
<protein>
    <submittedName>
        <fullName evidence="1">Uncharacterized protein</fullName>
    </submittedName>
</protein>
<accession>A0A0A9H2Z9</accession>
<sequence>MPELTILGKSCCTE</sequence>
<name>A0A0A9H2Z9_ARUDO</name>
<dbReference type="EMBL" id="GBRH01166779">
    <property type="protein sequence ID" value="JAE31117.1"/>
    <property type="molecule type" value="Transcribed_RNA"/>
</dbReference>
<organism evidence="1">
    <name type="scientific">Arundo donax</name>
    <name type="common">Giant reed</name>
    <name type="synonym">Donax arundinaceus</name>
    <dbReference type="NCBI Taxonomy" id="35708"/>
    <lineage>
        <taxon>Eukaryota</taxon>
        <taxon>Viridiplantae</taxon>
        <taxon>Streptophyta</taxon>
        <taxon>Embryophyta</taxon>
        <taxon>Tracheophyta</taxon>
        <taxon>Spermatophyta</taxon>
        <taxon>Magnoliopsida</taxon>
        <taxon>Liliopsida</taxon>
        <taxon>Poales</taxon>
        <taxon>Poaceae</taxon>
        <taxon>PACMAD clade</taxon>
        <taxon>Arundinoideae</taxon>
        <taxon>Arundineae</taxon>
        <taxon>Arundo</taxon>
    </lineage>
</organism>
<reference evidence="1" key="2">
    <citation type="journal article" date="2015" name="Data Brief">
        <title>Shoot transcriptome of the giant reed, Arundo donax.</title>
        <authorList>
            <person name="Barrero R.A."/>
            <person name="Guerrero F.D."/>
            <person name="Moolhuijzen P."/>
            <person name="Goolsby J.A."/>
            <person name="Tidwell J."/>
            <person name="Bellgard S.E."/>
            <person name="Bellgard M.I."/>
        </authorList>
    </citation>
    <scope>NUCLEOTIDE SEQUENCE</scope>
    <source>
        <tissue evidence="1">Shoot tissue taken approximately 20 cm above the soil surface</tissue>
    </source>
</reference>
<evidence type="ECO:0000313" key="1">
    <source>
        <dbReference type="EMBL" id="JAE31117.1"/>
    </source>
</evidence>